<keyword evidence="3 6" id="KW-0521">NADP</keyword>
<evidence type="ECO:0000256" key="4">
    <source>
        <dbReference type="ARBA" id="ARBA00023002"/>
    </source>
</evidence>
<dbReference type="Proteomes" id="UP000247810">
    <property type="component" value="Unassembled WGS sequence"/>
</dbReference>
<evidence type="ECO:0000256" key="6">
    <source>
        <dbReference type="RuleBase" id="RU362068"/>
    </source>
</evidence>
<keyword evidence="10" id="KW-1185">Reference proteome</keyword>
<dbReference type="SUPFAM" id="SSF48179">
    <property type="entry name" value="6-phosphogluconate dehydrogenase C-terminal domain-like"/>
    <property type="match status" value="1"/>
</dbReference>
<evidence type="ECO:0000256" key="3">
    <source>
        <dbReference type="ARBA" id="ARBA00022857"/>
    </source>
</evidence>
<evidence type="ECO:0000313" key="10">
    <source>
        <dbReference type="Proteomes" id="UP000247810"/>
    </source>
</evidence>
<evidence type="ECO:0000256" key="5">
    <source>
        <dbReference type="ARBA" id="ARBA00032024"/>
    </source>
</evidence>
<dbReference type="InterPro" id="IPR013752">
    <property type="entry name" value="KPA_reductase"/>
</dbReference>
<evidence type="ECO:0000259" key="7">
    <source>
        <dbReference type="Pfam" id="PF02558"/>
    </source>
</evidence>
<dbReference type="InterPro" id="IPR008927">
    <property type="entry name" value="6-PGluconate_DH-like_C_sf"/>
</dbReference>
<comment type="function">
    <text evidence="6">Catalyzes the NADPH-dependent reduction of ketopantoate into pantoic acid.</text>
</comment>
<name>A0A319DPT1_9EURO</name>
<dbReference type="PANTHER" id="PTHR43765">
    <property type="entry name" value="2-DEHYDROPANTOATE 2-REDUCTASE-RELATED"/>
    <property type="match status" value="1"/>
</dbReference>
<dbReference type="InterPro" id="IPR036291">
    <property type="entry name" value="NAD(P)-bd_dom_sf"/>
</dbReference>
<dbReference type="PANTHER" id="PTHR43765:SF2">
    <property type="entry name" value="2-DEHYDROPANTOATE 2-REDUCTASE"/>
    <property type="match status" value="1"/>
</dbReference>
<dbReference type="STRING" id="1448320.A0A319DPT1"/>
<evidence type="ECO:0000259" key="8">
    <source>
        <dbReference type="Pfam" id="PF08546"/>
    </source>
</evidence>
<dbReference type="GO" id="GO:0008677">
    <property type="term" value="F:2-dehydropantoate 2-reductase activity"/>
    <property type="evidence" value="ECO:0007669"/>
    <property type="project" value="UniProtKB-EC"/>
</dbReference>
<dbReference type="InterPro" id="IPR013328">
    <property type="entry name" value="6PGD_dom2"/>
</dbReference>
<feature type="domain" description="Ketopantoate reductase C-terminal" evidence="8">
    <location>
        <begin position="200"/>
        <end position="330"/>
    </location>
</feature>
<dbReference type="EMBL" id="KZ825802">
    <property type="protein sequence ID" value="PYH99449.1"/>
    <property type="molecule type" value="Genomic_DNA"/>
</dbReference>
<protein>
    <recommendedName>
        <fullName evidence="2 6">2-dehydropantoate 2-reductase</fullName>
        <ecNumber evidence="2 6">1.1.1.169</ecNumber>
    </recommendedName>
    <alternativeName>
        <fullName evidence="5 6">Ketopantoate reductase</fullName>
    </alternativeName>
</protein>
<dbReference type="Gene3D" id="1.10.1040.10">
    <property type="entry name" value="N-(1-d-carboxylethyl)-l-norvaline Dehydrogenase, domain 2"/>
    <property type="match status" value="1"/>
</dbReference>
<dbReference type="NCBIfam" id="TIGR00745">
    <property type="entry name" value="apbA_panE"/>
    <property type="match status" value="1"/>
</dbReference>
<dbReference type="InterPro" id="IPR013332">
    <property type="entry name" value="KPR_N"/>
</dbReference>
<dbReference type="GO" id="GO:0005739">
    <property type="term" value="C:mitochondrion"/>
    <property type="evidence" value="ECO:0007669"/>
    <property type="project" value="TreeGrafter"/>
</dbReference>
<dbReference type="VEuPathDB" id="FungiDB:BO71DRAFT_394327"/>
<dbReference type="GO" id="GO:0050661">
    <property type="term" value="F:NADP binding"/>
    <property type="evidence" value="ECO:0007669"/>
    <property type="project" value="TreeGrafter"/>
</dbReference>
<dbReference type="InterPro" id="IPR003710">
    <property type="entry name" value="ApbA"/>
</dbReference>
<proteinExistence type="inferred from homology"/>
<organism evidence="9 10">
    <name type="scientific">Aspergillus ellipticus CBS 707.79</name>
    <dbReference type="NCBI Taxonomy" id="1448320"/>
    <lineage>
        <taxon>Eukaryota</taxon>
        <taxon>Fungi</taxon>
        <taxon>Dikarya</taxon>
        <taxon>Ascomycota</taxon>
        <taxon>Pezizomycotina</taxon>
        <taxon>Eurotiomycetes</taxon>
        <taxon>Eurotiomycetidae</taxon>
        <taxon>Eurotiales</taxon>
        <taxon>Aspergillaceae</taxon>
        <taxon>Aspergillus</taxon>
        <taxon>Aspergillus subgen. Circumdati</taxon>
    </lineage>
</organism>
<dbReference type="Gene3D" id="3.40.50.720">
    <property type="entry name" value="NAD(P)-binding Rossmann-like Domain"/>
    <property type="match status" value="1"/>
</dbReference>
<dbReference type="Pfam" id="PF08546">
    <property type="entry name" value="ApbA_C"/>
    <property type="match status" value="1"/>
</dbReference>
<evidence type="ECO:0000256" key="1">
    <source>
        <dbReference type="ARBA" id="ARBA00007870"/>
    </source>
</evidence>
<evidence type="ECO:0000256" key="2">
    <source>
        <dbReference type="ARBA" id="ARBA00013014"/>
    </source>
</evidence>
<reference evidence="9 10" key="1">
    <citation type="submission" date="2018-02" db="EMBL/GenBank/DDBJ databases">
        <title>The genomes of Aspergillus section Nigri reveals drivers in fungal speciation.</title>
        <authorList>
            <consortium name="DOE Joint Genome Institute"/>
            <person name="Vesth T.C."/>
            <person name="Nybo J."/>
            <person name="Theobald S."/>
            <person name="Brandl J."/>
            <person name="Frisvad J.C."/>
            <person name="Nielsen K.F."/>
            <person name="Lyhne E.K."/>
            <person name="Kogle M.E."/>
            <person name="Kuo A."/>
            <person name="Riley R."/>
            <person name="Clum A."/>
            <person name="Nolan M."/>
            <person name="Lipzen A."/>
            <person name="Salamov A."/>
            <person name="Henrissat B."/>
            <person name="Wiebenga A."/>
            <person name="De vries R.P."/>
            <person name="Grigoriev I.V."/>
            <person name="Mortensen U.H."/>
            <person name="Andersen M.R."/>
            <person name="Baker S.E."/>
        </authorList>
    </citation>
    <scope>NUCLEOTIDE SEQUENCE [LARGE SCALE GENOMIC DNA]</scope>
    <source>
        <strain evidence="9 10">CBS 707.79</strain>
    </source>
</reference>
<comment type="catalytic activity">
    <reaction evidence="6">
        <text>(R)-pantoate + NADP(+) = 2-dehydropantoate + NADPH + H(+)</text>
        <dbReference type="Rhea" id="RHEA:16233"/>
        <dbReference type="ChEBI" id="CHEBI:11561"/>
        <dbReference type="ChEBI" id="CHEBI:15378"/>
        <dbReference type="ChEBI" id="CHEBI:15980"/>
        <dbReference type="ChEBI" id="CHEBI:57783"/>
        <dbReference type="ChEBI" id="CHEBI:58349"/>
        <dbReference type="EC" id="1.1.1.169"/>
    </reaction>
</comment>
<dbReference type="InterPro" id="IPR050838">
    <property type="entry name" value="Ketopantoate_reductase"/>
</dbReference>
<feature type="domain" description="Ketopantoate reductase N-terminal" evidence="7">
    <location>
        <begin position="6"/>
        <end position="170"/>
    </location>
</feature>
<gene>
    <name evidence="9" type="ORF">BO71DRAFT_394327</name>
</gene>
<accession>A0A319DPT1</accession>
<dbReference type="Pfam" id="PF02558">
    <property type="entry name" value="ApbA"/>
    <property type="match status" value="1"/>
</dbReference>
<comment type="similarity">
    <text evidence="1 6">Belongs to the ketopantoate reductase family.</text>
</comment>
<sequence length="336" mass="36660">MANPRIHLIGLGSIGTLVAHSLRSIPAPPPVTLLLHREALYQQFISRGRKIHLQIGEGGPVQESGGYDVELPGDATRSVTEPIHCLIVATKAPATVSALQPIQHRLGRQSTICLLQNGLGQIEELDKHLFPDPLTRPTYMFGIMRHGVYIKSPLEAVLAGRDGSGTIGVVNDQASSASRYLIDRLVAAPLLRCTEMPWRDLHQAQLLKLATNCVVNPLTALLDVRNGALLEHPVLHEMQHQLLEEISMVFRHLPELQHLPGVQGQLSVAALEEQLTSNIQKTASNSSSMREDVRAGRATEIGFINGWVVRRGEEMGIPCPTNGCLAQLILAQSLLQ</sequence>
<dbReference type="SUPFAM" id="SSF51735">
    <property type="entry name" value="NAD(P)-binding Rossmann-fold domains"/>
    <property type="match status" value="1"/>
</dbReference>
<dbReference type="GO" id="GO:0015940">
    <property type="term" value="P:pantothenate biosynthetic process"/>
    <property type="evidence" value="ECO:0007669"/>
    <property type="project" value="InterPro"/>
</dbReference>
<dbReference type="EC" id="1.1.1.169" evidence="2 6"/>
<evidence type="ECO:0000313" key="9">
    <source>
        <dbReference type="EMBL" id="PYH99449.1"/>
    </source>
</evidence>
<dbReference type="OrthoDB" id="73846at2759"/>
<keyword evidence="4 6" id="KW-0560">Oxidoreductase</keyword>
<dbReference type="AlphaFoldDB" id="A0A319DPT1"/>